<dbReference type="Gene3D" id="2.70.70.10">
    <property type="entry name" value="Glucose Permease (Domain IIA)"/>
    <property type="match status" value="1"/>
</dbReference>
<dbReference type="GO" id="GO:0004222">
    <property type="term" value="F:metalloendopeptidase activity"/>
    <property type="evidence" value="ECO:0007669"/>
    <property type="project" value="TreeGrafter"/>
</dbReference>
<accession>A0A514TYX9</accession>
<protein>
    <submittedName>
        <fullName evidence="4">Lysin A</fullName>
    </submittedName>
</protein>
<dbReference type="PANTHER" id="PTHR21666">
    <property type="entry name" value="PEPTIDASE-RELATED"/>
    <property type="match status" value="1"/>
</dbReference>
<feature type="domain" description="M23ase beta-sheet core" evidence="3">
    <location>
        <begin position="29"/>
        <end position="135"/>
    </location>
</feature>
<name>A0A514TYX9_9CAUD</name>
<evidence type="ECO:0000259" key="3">
    <source>
        <dbReference type="Pfam" id="PF01551"/>
    </source>
</evidence>
<dbReference type="InterPro" id="IPR016047">
    <property type="entry name" value="M23ase_b-sheet_dom"/>
</dbReference>
<sequence length="319" mass="34425">MTYMDPFPKGTRISQEFRSSPGGFNPAGGHTGRDYAVPVGTPIRAAADGVIRHSSWFTDNYRANDWWLTRYGGDTLVLDCLDAFGRSFTMPTFVYAHCSNSTAKVGQRVKKGQIIGYSGNSGTATSGPHCHVERMNPGFDLSNNVYGRSPLNFDEFYTEDPGPGSAAIAPQGEIVKPAPAPEEQESEVPTYKRVTAPATRRRLAAGKSATLMTDATNAKAQNFAVAGLGHYDVDLFLSGSGLPAGETLTVQFFIIPTGGKPSGYFKQQIHGSADGTFDAPAKFKMPILQAARLEATITSSHESAYLERYSAEVYAWKKA</sequence>
<dbReference type="SUPFAM" id="SSF51261">
    <property type="entry name" value="Duplicated hybrid motif"/>
    <property type="match status" value="1"/>
</dbReference>
<gene>
    <name evidence="4" type="primary">27</name>
    <name evidence="4" type="ORF">SEA_VIBAKI_27</name>
</gene>
<dbReference type="GeneID" id="55813343"/>
<dbReference type="GO" id="GO:0031640">
    <property type="term" value="P:killing of cells of another organism"/>
    <property type="evidence" value="ECO:0007669"/>
    <property type="project" value="UniProtKB-KW"/>
</dbReference>
<evidence type="ECO:0000256" key="2">
    <source>
        <dbReference type="ARBA" id="ARBA00022638"/>
    </source>
</evidence>
<evidence type="ECO:0000256" key="1">
    <source>
        <dbReference type="ARBA" id="ARBA00022529"/>
    </source>
</evidence>
<dbReference type="InterPro" id="IPR011055">
    <property type="entry name" value="Dup_hybrid_motif"/>
</dbReference>
<evidence type="ECO:0000313" key="4">
    <source>
        <dbReference type="EMBL" id="QDK01908.1"/>
    </source>
</evidence>
<keyword evidence="5" id="KW-1185">Reference proteome</keyword>
<dbReference type="KEGG" id="vg:55813343"/>
<dbReference type="RefSeq" id="YP_009884004.1">
    <property type="nucleotide sequence ID" value="NC_049465.1"/>
</dbReference>
<dbReference type="Proteomes" id="UP000318687">
    <property type="component" value="Segment"/>
</dbReference>
<keyword evidence="1" id="KW-0929">Antimicrobial</keyword>
<organism evidence="4 5">
    <name type="scientific">Arthrobacter phage Vibaki</name>
    <dbReference type="NCBI Taxonomy" id="2593333"/>
    <lineage>
        <taxon>Viruses</taxon>
        <taxon>Duplodnaviria</taxon>
        <taxon>Heunggongvirae</taxon>
        <taxon>Uroviricota</taxon>
        <taxon>Caudoviricetes</taxon>
        <taxon>Berryhillviridae</taxon>
        <taxon>Vibakivirus</taxon>
        <taxon>Vibakivirus vibaki</taxon>
    </lineage>
</organism>
<dbReference type="InterPro" id="IPR050570">
    <property type="entry name" value="Cell_wall_metabolism_enzyme"/>
</dbReference>
<evidence type="ECO:0000313" key="5">
    <source>
        <dbReference type="Proteomes" id="UP000318687"/>
    </source>
</evidence>
<proteinExistence type="predicted"/>
<dbReference type="EMBL" id="MN096362">
    <property type="protein sequence ID" value="QDK01908.1"/>
    <property type="molecule type" value="Genomic_DNA"/>
</dbReference>
<keyword evidence="2" id="KW-0081">Bacteriolytic enzyme</keyword>
<dbReference type="CDD" id="cd12797">
    <property type="entry name" value="M23_peptidase"/>
    <property type="match status" value="1"/>
</dbReference>
<dbReference type="GO" id="GO:0042742">
    <property type="term" value="P:defense response to bacterium"/>
    <property type="evidence" value="ECO:0007669"/>
    <property type="project" value="UniProtKB-KW"/>
</dbReference>
<dbReference type="PANTHER" id="PTHR21666:SF270">
    <property type="entry name" value="MUREIN HYDROLASE ACTIVATOR ENVC"/>
    <property type="match status" value="1"/>
</dbReference>
<dbReference type="Pfam" id="PF01551">
    <property type="entry name" value="Peptidase_M23"/>
    <property type="match status" value="1"/>
</dbReference>
<reference evidence="4 5" key="1">
    <citation type="submission" date="2019-06" db="EMBL/GenBank/DDBJ databases">
        <authorList>
            <person name="Alexander J."/>
            <person name="Ertsgaard D.J."/>
            <person name="Fields K.L."/>
            <person name="Fields S.B."/>
            <person name="Humphreys H."/>
            <person name="Kinneman J.E."/>
            <person name="Nelson N.D."/>
            <person name="Olakunle E.K."/>
            <person name="Reimer A.C."/>
            <person name="Robertson C."/>
            <person name="Ross G.V."/>
            <person name="Bonilla J.A."/>
            <person name="Klyczek K."/>
            <person name="Garlena R.A."/>
            <person name="Russell D.A."/>
            <person name="Pope W.H."/>
            <person name="Jacobs-Sera D."/>
            <person name="Hatfull G.F."/>
        </authorList>
    </citation>
    <scope>NUCLEOTIDE SEQUENCE [LARGE SCALE GENOMIC DNA]</scope>
</reference>